<name>A0A9W7CI13_9STRA</name>
<dbReference type="EMBL" id="BSXT01000664">
    <property type="protein sequence ID" value="GMF32024.1"/>
    <property type="molecule type" value="Genomic_DNA"/>
</dbReference>
<feature type="compositionally biased region" description="Polar residues" evidence="1">
    <location>
        <begin position="121"/>
        <end position="133"/>
    </location>
</feature>
<evidence type="ECO:0000313" key="3">
    <source>
        <dbReference type="Proteomes" id="UP001165121"/>
    </source>
</evidence>
<evidence type="ECO:0000313" key="2">
    <source>
        <dbReference type="EMBL" id="GMF32024.1"/>
    </source>
</evidence>
<evidence type="ECO:0000256" key="1">
    <source>
        <dbReference type="SAM" id="MobiDB-lite"/>
    </source>
</evidence>
<dbReference type="Proteomes" id="UP001165121">
    <property type="component" value="Unassembled WGS sequence"/>
</dbReference>
<protein>
    <submittedName>
        <fullName evidence="2">Unnamed protein product</fullName>
    </submittedName>
</protein>
<comment type="caution">
    <text evidence="2">The sequence shown here is derived from an EMBL/GenBank/DDBJ whole genome shotgun (WGS) entry which is preliminary data.</text>
</comment>
<accession>A0A9W7CI13</accession>
<feature type="region of interest" description="Disordered" evidence="1">
    <location>
        <begin position="111"/>
        <end position="169"/>
    </location>
</feature>
<organism evidence="2 3">
    <name type="scientific">Phytophthora fragariaefolia</name>
    <dbReference type="NCBI Taxonomy" id="1490495"/>
    <lineage>
        <taxon>Eukaryota</taxon>
        <taxon>Sar</taxon>
        <taxon>Stramenopiles</taxon>
        <taxon>Oomycota</taxon>
        <taxon>Peronosporomycetes</taxon>
        <taxon>Peronosporales</taxon>
        <taxon>Peronosporaceae</taxon>
        <taxon>Phytophthora</taxon>
    </lineage>
</organism>
<dbReference type="AlphaFoldDB" id="A0A9W7CI13"/>
<keyword evidence="3" id="KW-1185">Reference proteome</keyword>
<proteinExistence type="predicted"/>
<sequence length="169" mass="18136">MSLAEALQACIDREAEEARSRVGIYETPADVVAALRAPGPPPTSIALDMFIILRDAKKRDPGAKDIADIPDSAEVFIARVTGLKLYPASPAPDQMAQGNATRVELVTKIDFNSDGDDTTDQRVASGSQGTEGNMTDHERPTPKKRARATGKQQAGQDDKKSAQLGFETR</sequence>
<gene>
    <name evidence="2" type="ORF">Pfra01_000750600</name>
</gene>
<dbReference type="OrthoDB" id="126619at2759"/>
<reference evidence="2" key="1">
    <citation type="submission" date="2023-04" db="EMBL/GenBank/DDBJ databases">
        <title>Phytophthora fragariaefolia NBRC 109709.</title>
        <authorList>
            <person name="Ichikawa N."/>
            <person name="Sato H."/>
            <person name="Tonouchi N."/>
        </authorList>
    </citation>
    <scope>NUCLEOTIDE SEQUENCE</scope>
    <source>
        <strain evidence="2">NBRC 109709</strain>
    </source>
</reference>